<dbReference type="PRINTS" id="PR01241">
    <property type="entry name" value="GPROTEINAFNG"/>
</dbReference>
<dbReference type="Gene3D" id="3.60.20.10">
    <property type="entry name" value="Glutamine Phosphoribosylpyrophosphate, subunit 1, domain 1"/>
    <property type="match status" value="1"/>
</dbReference>
<comment type="catalytic activity">
    <reaction evidence="1">
        <text>D-fructose 6-phosphate + L-glutamine = D-glucosamine 6-phosphate + L-glutamate</text>
        <dbReference type="Rhea" id="RHEA:13237"/>
        <dbReference type="ChEBI" id="CHEBI:29985"/>
        <dbReference type="ChEBI" id="CHEBI:58359"/>
        <dbReference type="ChEBI" id="CHEBI:58725"/>
        <dbReference type="ChEBI" id="CHEBI:61527"/>
        <dbReference type="EC" id="2.6.1.16"/>
    </reaction>
</comment>
<evidence type="ECO:0000256" key="15">
    <source>
        <dbReference type="ARBA" id="ARBA00022962"/>
    </source>
</evidence>
<dbReference type="CDD" id="cd05008">
    <property type="entry name" value="SIS_GlmS_GlmD_1"/>
    <property type="match status" value="1"/>
</dbReference>
<feature type="domain" description="SIS" evidence="30">
    <location>
        <begin position="1102"/>
        <end position="1241"/>
    </location>
</feature>
<accession>A0AAD5U4Y4</accession>
<dbReference type="PROSITE" id="PS51464">
    <property type="entry name" value="SIS"/>
    <property type="match status" value="2"/>
</dbReference>
<feature type="non-terminal residue" evidence="31">
    <location>
        <position position="1601"/>
    </location>
</feature>
<dbReference type="FunFam" id="3.40.50.300:FF:002307">
    <property type="entry name" value="Guanine nucleotide-binding protein G(k) subunit alpha"/>
    <property type="match status" value="1"/>
</dbReference>
<feature type="transmembrane region" description="Helical" evidence="28">
    <location>
        <begin position="1529"/>
        <end position="1547"/>
    </location>
</feature>
<evidence type="ECO:0000256" key="3">
    <source>
        <dbReference type="ARBA" id="ARBA00004141"/>
    </source>
</evidence>
<dbReference type="InterPro" id="IPR035466">
    <property type="entry name" value="GlmS/AgaS_SIS"/>
</dbReference>
<dbReference type="FunFam" id="3.40.50.10490:FF:000001">
    <property type="entry name" value="Glutamine--fructose-6-phosphate aminotransferase [isomerizing]"/>
    <property type="match status" value="1"/>
</dbReference>
<dbReference type="Proteomes" id="UP001211065">
    <property type="component" value="Unassembled WGS sequence"/>
</dbReference>
<comment type="function">
    <text evidence="2">Involved in amino sugar synthesis (formation of chitin, supplies the amino sugars of asparagine-linked oligosaccharides of glycoproteins).</text>
</comment>
<evidence type="ECO:0000256" key="13">
    <source>
        <dbReference type="ARBA" id="ARBA00022776"/>
    </source>
</evidence>
<dbReference type="Pfam" id="PF01380">
    <property type="entry name" value="SIS"/>
    <property type="match status" value="2"/>
</dbReference>
<sequence length="1601" mass="181499">NDDIENQLKQEKLAEAKEVKMLLLGAGESGKSTILKQMKLIHDSGYSNEEKEAFKEIIFSNTVQSMRVILEAMANMGIALGTPSNEAHQQVILDLPSQIEAEVFPAEVAAAVKNLWVDSGVQACFNRAREYQLNDSAIERIALPDYIPTDQDVLRSRVKTTGITESSFHIGDLTYKLYDVGGQRSERKKWIHCFENVTAIVFLVAISEYDQVLVEDETVNRMQESLTLFDSICNSRWFVKTSMILFLNKIDLFKIKLAKSPMGKYFPDYTGSDDFESASEYILNRFVALNQSDKKQVYTHFTCATDTSQIKFVMAAVNDIIIQSNLRDCEKLVTYDSNLPHKAFSHYKELRNDEKLSTVSQTDYSKLMAYVHSYTVVPNFDKSLRYEHLTSIENDMRKNLVPHNHYTFSMLVDIYAKEGQLEKINKLREEFNFEVDPANLVIATAIQLETAEEGIKKELTSELKKHFDACVQLHGWSKARICLMQAYANLDKEKLLIKQFKHLNDKKTKRPETAAYKVMIKYYCEKGKIATAIKYLSKIKDRQPLSSLFVLPIEGLVEKKEFKEAEILLKKLEKNKRFFNLNLYQAKIKCLASKNQYQLVWETYEKMIKAGFHPTEEIYETFSNLYNTEKQLKNLKSKHLKALKLDLNEDKINFLIKCFGSCKNELGASFMESQLISKKLTLKNETLEFLSVAFFKEKKKENKIASGLKLLDKLKENKHRISAENFEIIRSRLSSLKDEEGIFGYLNYLVEKDRKEIINYLLTGLSRLEYRGYDSAGIAIDGDSEGCDALLFKEVGKVAALKKKIFATDGLDQDKTFLAHTGMAHTRWATHGQPSVVNCHPHRSDPKNEFVVVHNGIITNYKELRLVLEKKGYKFESDTDTECIAKLAKYIFDSQKGGAQLSFTSLTKAVIKELEGAFAILLKSSHYPHEIVAARKGSPLLIGVKTQKKLKVDFVDVEFGAGNETNKSEIESGSDASGKVKRTQSRAFLTEDGLPQPIEYFLASDPSAIVEHTKRVMYLEDDDIAHISAGDLHIHRVKPGDGLTTVRTIQTLEMEIAEIMKGSFDHFMQKEIFEQPESIVNTMRGRVNFDTGKVNLGGLKAYLSTIRRCRRLVFIACGTSFHSCVATRSIFEELTEIPINLELASDFLDRKSPIFRDDVCVFVSQSGETADTILALRYSLERGALCLGVTNTVGSSISRETHCGVHINAGPEIGVASTKAYTSQFLALVLIALQLSEDRISLKERHQDILKELYELPTKIKETLAIDSELRDLAKNELLKEKSLLIMGRGYQNATCLEGALKIKEISYMHSEGILAGELKHGPLALIDENMGDANINRNFTTIKVPQTVDCLQGILTVIPLQLLSYHLAVLHGVDVDFPRIYNKGNEFVNENTNLLHHNCDLNSTQTLNSTFYDSEEYARLSSSSLVEHYKKKNVTFNLGKNVTKTFFILFGLNVAYHNSSSIYNNSNTSSKVFSNDVPLTAQNSFSFVDDFSLGDIFGYTSIVLFILARFPQIFQNYKNKSVEGLEILMFYFALLGNFTFSVSILLESIEYEYIKRNLPWLLGAISVSFADIIILIQFFYYNKRVTAREAKADDVVAGLC</sequence>
<keyword evidence="11" id="KW-0677">Repeat</keyword>
<dbReference type="Pfam" id="PF13522">
    <property type="entry name" value="GATase_6"/>
    <property type="match status" value="1"/>
</dbReference>
<dbReference type="GO" id="GO:0004360">
    <property type="term" value="F:glutamine-fructose-6-phosphate transaminase (isomerizing) activity"/>
    <property type="evidence" value="ECO:0007669"/>
    <property type="project" value="UniProtKB-EC"/>
</dbReference>
<keyword evidence="9 28" id="KW-0812">Transmembrane</keyword>
<keyword evidence="6" id="KW-0032">Aminotransferase</keyword>
<dbReference type="InterPro" id="IPR047084">
    <property type="entry name" value="GFAT_N"/>
</dbReference>
<feature type="binding site" evidence="25">
    <location>
        <position position="304"/>
    </location>
    <ligand>
        <name>GTP</name>
        <dbReference type="ChEBI" id="CHEBI:37565"/>
    </ligand>
</feature>
<dbReference type="GO" id="GO:0007186">
    <property type="term" value="P:G protein-coupled receptor signaling pathway"/>
    <property type="evidence" value="ECO:0007669"/>
    <property type="project" value="InterPro"/>
</dbReference>
<keyword evidence="16 28" id="KW-1133">Transmembrane helix</keyword>
<evidence type="ECO:0000256" key="20">
    <source>
        <dbReference type="ARBA" id="ARBA00023306"/>
    </source>
</evidence>
<feature type="binding site" evidence="25">
    <location>
        <begin position="28"/>
        <end position="33"/>
    </location>
    <ligand>
        <name>GTP</name>
        <dbReference type="ChEBI" id="CHEBI:37565"/>
    </ligand>
</feature>
<dbReference type="GO" id="GO:0007010">
    <property type="term" value="P:cytoskeleton organization"/>
    <property type="evidence" value="ECO:0007669"/>
    <property type="project" value="UniProtKB-ARBA"/>
</dbReference>
<dbReference type="InterPro" id="IPR011025">
    <property type="entry name" value="GproteinA_insert"/>
</dbReference>
<feature type="repeat" description="PPR" evidence="27">
    <location>
        <begin position="580"/>
        <end position="614"/>
    </location>
</feature>
<dbReference type="Gene3D" id="1.20.1280.290">
    <property type="match status" value="1"/>
</dbReference>
<evidence type="ECO:0000256" key="21">
    <source>
        <dbReference type="ARBA" id="ARBA00029805"/>
    </source>
</evidence>
<dbReference type="GO" id="GO:0006002">
    <property type="term" value="P:fructose 6-phosphate metabolic process"/>
    <property type="evidence" value="ECO:0007669"/>
    <property type="project" value="TreeGrafter"/>
</dbReference>
<evidence type="ECO:0000313" key="31">
    <source>
        <dbReference type="EMBL" id="KAJ3221836.1"/>
    </source>
</evidence>
<comment type="subcellular location">
    <subcellularLocation>
        <location evidence="3">Membrane</location>
        <topology evidence="3">Multi-pass membrane protein</topology>
    </subcellularLocation>
</comment>
<dbReference type="GO" id="GO:0005737">
    <property type="term" value="C:cytoplasm"/>
    <property type="evidence" value="ECO:0007669"/>
    <property type="project" value="UniProtKB-ARBA"/>
</dbReference>
<keyword evidence="8" id="KW-0808">Transferase</keyword>
<dbReference type="PROSITE" id="PS51882">
    <property type="entry name" value="G_ALPHA"/>
    <property type="match status" value="1"/>
</dbReference>
<keyword evidence="32" id="KW-1185">Reference proteome</keyword>
<dbReference type="InterPro" id="IPR035490">
    <property type="entry name" value="GlmS/FrlB_SIS"/>
</dbReference>
<evidence type="ECO:0000256" key="16">
    <source>
        <dbReference type="ARBA" id="ARBA00022989"/>
    </source>
</evidence>
<evidence type="ECO:0000256" key="8">
    <source>
        <dbReference type="ARBA" id="ARBA00022679"/>
    </source>
</evidence>
<dbReference type="InterPro" id="IPR017932">
    <property type="entry name" value="GATase_2_dom"/>
</dbReference>
<evidence type="ECO:0000256" key="10">
    <source>
        <dbReference type="ARBA" id="ARBA00022723"/>
    </source>
</evidence>
<evidence type="ECO:0000256" key="19">
    <source>
        <dbReference type="ARBA" id="ARBA00023224"/>
    </source>
</evidence>
<keyword evidence="15" id="KW-0315">Glutamine amidotransferase</keyword>
<dbReference type="SUPFAM" id="SSF53697">
    <property type="entry name" value="SIS domain"/>
    <property type="match status" value="1"/>
</dbReference>
<evidence type="ECO:0000256" key="24">
    <source>
        <dbReference type="ARBA" id="ARBA00069088"/>
    </source>
</evidence>
<name>A0AAD5U4Y4_9FUNG</name>
<gene>
    <name evidence="31" type="primary">GFA1_1</name>
    <name evidence="31" type="ORF">HK099_003058</name>
</gene>
<evidence type="ECO:0000256" key="4">
    <source>
        <dbReference type="ARBA" id="ARBA00004775"/>
    </source>
</evidence>
<feature type="binding site" evidence="25">
    <location>
        <begin position="154"/>
        <end position="160"/>
    </location>
    <ligand>
        <name>GTP</name>
        <dbReference type="ChEBI" id="CHEBI:37565"/>
    </ligand>
</feature>
<feature type="binding site" evidence="25">
    <location>
        <begin position="248"/>
        <end position="251"/>
    </location>
    <ligand>
        <name>GTP</name>
        <dbReference type="ChEBI" id="CHEBI:37565"/>
    </ligand>
</feature>
<dbReference type="GO" id="GO:0051301">
    <property type="term" value="P:cell division"/>
    <property type="evidence" value="ECO:0007669"/>
    <property type="project" value="UniProtKB-KW"/>
</dbReference>
<dbReference type="EMBL" id="JADGJW010000206">
    <property type="protein sequence ID" value="KAJ3221836.1"/>
    <property type="molecule type" value="Genomic_DNA"/>
</dbReference>
<evidence type="ECO:0000256" key="27">
    <source>
        <dbReference type="PROSITE-ProRule" id="PRU00708"/>
    </source>
</evidence>
<keyword evidence="13" id="KW-0498">Mitosis</keyword>
<feature type="binding site" evidence="25">
    <location>
        <begin position="135"/>
        <end position="136"/>
    </location>
    <ligand>
        <name>GTP</name>
        <dbReference type="ChEBI" id="CHEBI:37565"/>
    </ligand>
</feature>
<dbReference type="InterPro" id="IPR002885">
    <property type="entry name" value="PPR_rpt"/>
</dbReference>
<evidence type="ECO:0000256" key="22">
    <source>
        <dbReference type="ARBA" id="ARBA00033302"/>
    </source>
</evidence>
<comment type="function">
    <text evidence="23">Guanine nucleotide-binding proteins (G proteins) are involved as modulators or transducers in various transmembrane signaling systems. In the 1-cell embryo, probably together with goa-1, controls nuclear rotation and spindle elongation during mitosis. During the first embryonic cell divisons, plays a role in gpr-1/2 cortical localization and in the proper orientation of EMS blastomere mitotic spindle.</text>
</comment>
<organism evidence="31 32">
    <name type="scientific">Clydaea vesicula</name>
    <dbReference type="NCBI Taxonomy" id="447962"/>
    <lineage>
        <taxon>Eukaryota</taxon>
        <taxon>Fungi</taxon>
        <taxon>Fungi incertae sedis</taxon>
        <taxon>Chytridiomycota</taxon>
        <taxon>Chytridiomycota incertae sedis</taxon>
        <taxon>Chytridiomycetes</taxon>
        <taxon>Lobulomycetales</taxon>
        <taxon>Lobulomycetaceae</taxon>
        <taxon>Clydaea</taxon>
    </lineage>
</organism>
<feature type="domain" description="Glutamine amidotransferase type-2" evidence="29">
    <location>
        <begin position="740"/>
        <end position="1030"/>
    </location>
</feature>
<dbReference type="InterPro" id="IPR002975">
    <property type="entry name" value="Fungi_Gprotein_alpha"/>
</dbReference>
<evidence type="ECO:0000256" key="18">
    <source>
        <dbReference type="ARBA" id="ARBA00023136"/>
    </source>
</evidence>
<comment type="caution">
    <text evidence="31">The sequence shown here is derived from an EMBL/GenBank/DDBJ whole genome shotgun (WGS) entry which is preliminary data.</text>
</comment>
<evidence type="ECO:0000256" key="11">
    <source>
        <dbReference type="ARBA" id="ARBA00022737"/>
    </source>
</evidence>
<dbReference type="Gene3D" id="1.10.400.10">
    <property type="entry name" value="GI Alpha 1, domain 2-like"/>
    <property type="match status" value="1"/>
</dbReference>
<dbReference type="InterPro" id="IPR027417">
    <property type="entry name" value="P-loop_NTPase"/>
</dbReference>
<dbReference type="InterPro" id="IPR011990">
    <property type="entry name" value="TPR-like_helical_dom_sf"/>
</dbReference>
<dbReference type="CDD" id="cd00714">
    <property type="entry name" value="GFAT"/>
    <property type="match status" value="1"/>
</dbReference>
<dbReference type="EC" id="2.6.1.16" evidence="5"/>
<evidence type="ECO:0000256" key="25">
    <source>
        <dbReference type="PIRSR" id="PIRSR601019-1"/>
    </source>
</evidence>
<dbReference type="InterPro" id="IPR001019">
    <property type="entry name" value="Gprotein_alpha_su"/>
</dbReference>
<dbReference type="CDD" id="cd05009">
    <property type="entry name" value="SIS_GlmS_GlmD_2"/>
    <property type="match status" value="1"/>
</dbReference>
<dbReference type="GO" id="GO:0006047">
    <property type="term" value="P:UDP-N-acetylglucosamine metabolic process"/>
    <property type="evidence" value="ECO:0007669"/>
    <property type="project" value="TreeGrafter"/>
</dbReference>
<dbReference type="GO" id="GO:0001664">
    <property type="term" value="F:G protein-coupled receptor binding"/>
    <property type="evidence" value="ECO:0007669"/>
    <property type="project" value="InterPro"/>
</dbReference>
<keyword evidence="7" id="KW-0132">Cell division</keyword>
<evidence type="ECO:0000256" key="5">
    <source>
        <dbReference type="ARBA" id="ARBA00012916"/>
    </source>
</evidence>
<dbReference type="PANTHER" id="PTHR10937">
    <property type="entry name" value="GLUCOSAMINE--FRUCTOSE-6-PHOSPHATE AMINOTRANSFERASE, ISOMERIZING"/>
    <property type="match status" value="1"/>
</dbReference>
<dbReference type="SUPFAM" id="SSF47895">
    <property type="entry name" value="Transducin (alpha subunit), insertion domain"/>
    <property type="match status" value="1"/>
</dbReference>
<evidence type="ECO:0000256" key="2">
    <source>
        <dbReference type="ARBA" id="ARBA00003267"/>
    </source>
</evidence>
<dbReference type="InterPro" id="IPR006603">
    <property type="entry name" value="PQ-loop_rpt"/>
</dbReference>
<feature type="binding site" evidence="26">
    <location>
        <position position="160"/>
    </location>
    <ligand>
        <name>Mg(2+)</name>
        <dbReference type="ChEBI" id="CHEBI:18420"/>
    </ligand>
</feature>
<dbReference type="SUPFAM" id="SSF48452">
    <property type="entry name" value="TPR-like"/>
    <property type="match status" value="1"/>
</dbReference>
<dbReference type="FunFam" id="3.40.50.300:FF:000692">
    <property type="entry name" value="Guanine nucleotide-binding protein subunit alpha"/>
    <property type="match status" value="1"/>
</dbReference>
<feature type="domain" description="SIS" evidence="30">
    <location>
        <begin position="1274"/>
        <end position="1333"/>
    </location>
</feature>
<proteinExistence type="predicted"/>
<keyword evidence="12 25" id="KW-0547">Nucleotide-binding</keyword>
<keyword evidence="17 25" id="KW-0342">GTP-binding</keyword>
<evidence type="ECO:0000256" key="9">
    <source>
        <dbReference type="ARBA" id="ARBA00022692"/>
    </source>
</evidence>
<feature type="transmembrane region" description="Helical" evidence="28">
    <location>
        <begin position="1492"/>
        <end position="1509"/>
    </location>
</feature>
<keyword evidence="18 28" id="KW-0472">Membrane</keyword>
<feature type="binding site" evidence="25">
    <location>
        <begin position="179"/>
        <end position="183"/>
    </location>
    <ligand>
        <name>GTP</name>
        <dbReference type="ChEBI" id="CHEBI:37565"/>
    </ligand>
</feature>
<evidence type="ECO:0000256" key="1">
    <source>
        <dbReference type="ARBA" id="ARBA00001031"/>
    </source>
</evidence>
<evidence type="ECO:0000256" key="12">
    <source>
        <dbReference type="ARBA" id="ARBA00022741"/>
    </source>
</evidence>
<protein>
    <recommendedName>
        <fullName evidence="24">Guanine nucleotide-binding protein alpha-16 subunit</fullName>
        <ecNumber evidence="5">2.6.1.16</ecNumber>
    </recommendedName>
    <alternativeName>
        <fullName evidence="22">D-fructose-6-phosphate amidotransferase</fullName>
    </alternativeName>
    <alternativeName>
        <fullName evidence="21">Hexosephosphate aminotransferase</fullName>
    </alternativeName>
</protein>
<comment type="pathway">
    <text evidence="4">Nucleotide-sugar biosynthesis; UDP-N-acetyl-alpha-D-glucosamine biosynthesis; alpha-D-glucosamine 6-phosphate from D-fructose 6-phosphate: step 1/1.</text>
</comment>
<evidence type="ECO:0000256" key="17">
    <source>
        <dbReference type="ARBA" id="ARBA00023134"/>
    </source>
</evidence>
<keyword evidence="10 26" id="KW-0479">Metal-binding</keyword>
<dbReference type="PROSITE" id="PS51278">
    <property type="entry name" value="GATASE_TYPE_2"/>
    <property type="match status" value="1"/>
</dbReference>
<evidence type="ECO:0000259" key="29">
    <source>
        <dbReference type="PROSITE" id="PS51278"/>
    </source>
</evidence>
<evidence type="ECO:0000256" key="26">
    <source>
        <dbReference type="PIRSR" id="PIRSR601019-2"/>
    </source>
</evidence>
<evidence type="ECO:0000256" key="28">
    <source>
        <dbReference type="SAM" id="Phobius"/>
    </source>
</evidence>
<dbReference type="GO" id="GO:0031683">
    <property type="term" value="F:G-protein beta/gamma-subunit complex binding"/>
    <property type="evidence" value="ECO:0007669"/>
    <property type="project" value="InterPro"/>
</dbReference>
<evidence type="ECO:0000256" key="6">
    <source>
        <dbReference type="ARBA" id="ARBA00022576"/>
    </source>
</evidence>
<dbReference type="GO" id="GO:0003924">
    <property type="term" value="F:GTPase activity"/>
    <property type="evidence" value="ECO:0007669"/>
    <property type="project" value="InterPro"/>
</dbReference>
<dbReference type="FunFam" id="1.10.400.10:FF:000002">
    <property type="entry name" value="guanine nucleotide-binding protein G(Q) subunit alpha"/>
    <property type="match status" value="1"/>
</dbReference>
<dbReference type="GO" id="GO:0006487">
    <property type="term" value="P:protein N-linked glycosylation"/>
    <property type="evidence" value="ECO:0007669"/>
    <property type="project" value="TreeGrafter"/>
</dbReference>
<keyword evidence="19" id="KW-0807">Transducer</keyword>
<dbReference type="PANTHER" id="PTHR10937:SF0">
    <property type="entry name" value="GLUTAMINE--FRUCTOSE-6-PHOSPHATE TRANSAMINASE (ISOMERIZING)"/>
    <property type="match status" value="1"/>
</dbReference>
<keyword evidence="14 26" id="KW-0460">Magnesium</keyword>
<dbReference type="SUPFAM" id="SSF52540">
    <property type="entry name" value="P-loop containing nucleoside triphosphate hydrolases"/>
    <property type="match status" value="1"/>
</dbReference>
<dbReference type="Gene3D" id="3.40.50.300">
    <property type="entry name" value="P-loop containing nucleotide triphosphate hydrolases"/>
    <property type="match status" value="1"/>
</dbReference>
<dbReference type="SUPFAM" id="SSF56235">
    <property type="entry name" value="N-terminal nucleophile aminohydrolases (Ntn hydrolases)"/>
    <property type="match status" value="1"/>
</dbReference>
<dbReference type="Pfam" id="PF00503">
    <property type="entry name" value="G-alpha"/>
    <property type="match status" value="1"/>
</dbReference>
<dbReference type="GO" id="GO:0005834">
    <property type="term" value="C:heterotrimeric G-protein complex"/>
    <property type="evidence" value="ECO:0007669"/>
    <property type="project" value="InterPro"/>
</dbReference>
<evidence type="ECO:0000259" key="30">
    <source>
        <dbReference type="PROSITE" id="PS51464"/>
    </source>
</evidence>
<dbReference type="CDD" id="cd00066">
    <property type="entry name" value="G-alpha"/>
    <property type="match status" value="1"/>
</dbReference>
<evidence type="ECO:0000256" key="14">
    <source>
        <dbReference type="ARBA" id="ARBA00022842"/>
    </source>
</evidence>
<dbReference type="GO" id="GO:0005525">
    <property type="term" value="F:GTP binding"/>
    <property type="evidence" value="ECO:0007669"/>
    <property type="project" value="UniProtKB-KW"/>
</dbReference>
<dbReference type="PRINTS" id="PR00318">
    <property type="entry name" value="GPROTEINA"/>
</dbReference>
<dbReference type="SMART" id="SM00679">
    <property type="entry name" value="CTNS"/>
    <property type="match status" value="1"/>
</dbReference>
<dbReference type="SMART" id="SM00275">
    <property type="entry name" value="G_alpha"/>
    <property type="match status" value="1"/>
</dbReference>
<dbReference type="GO" id="GO:0046872">
    <property type="term" value="F:metal ion binding"/>
    <property type="evidence" value="ECO:0007669"/>
    <property type="project" value="UniProtKB-KW"/>
</dbReference>
<dbReference type="InterPro" id="IPR029055">
    <property type="entry name" value="Ntn_hydrolases_N"/>
</dbReference>
<evidence type="ECO:0000256" key="23">
    <source>
        <dbReference type="ARBA" id="ARBA00059820"/>
    </source>
</evidence>
<reference evidence="31" key="1">
    <citation type="submission" date="2020-05" db="EMBL/GenBank/DDBJ databases">
        <title>Phylogenomic resolution of chytrid fungi.</title>
        <authorList>
            <person name="Stajich J.E."/>
            <person name="Amses K."/>
            <person name="Simmons R."/>
            <person name="Seto K."/>
            <person name="Myers J."/>
            <person name="Bonds A."/>
            <person name="Quandt C.A."/>
            <person name="Barry K."/>
            <person name="Liu P."/>
            <person name="Grigoriev I."/>
            <person name="Longcore J.E."/>
            <person name="James T.Y."/>
        </authorList>
    </citation>
    <scope>NUCLEOTIDE SEQUENCE</scope>
    <source>
        <strain evidence="31">JEL0476</strain>
    </source>
</reference>
<keyword evidence="20" id="KW-0131">Cell cycle</keyword>
<evidence type="ECO:0000256" key="7">
    <source>
        <dbReference type="ARBA" id="ARBA00022618"/>
    </source>
</evidence>
<dbReference type="InterPro" id="IPR001347">
    <property type="entry name" value="SIS_dom"/>
</dbReference>
<dbReference type="Gene3D" id="1.25.40.10">
    <property type="entry name" value="Tetratricopeptide repeat domain"/>
    <property type="match status" value="1"/>
</dbReference>
<dbReference type="PROSITE" id="PS51375">
    <property type="entry name" value="PPR"/>
    <property type="match status" value="1"/>
</dbReference>
<feature type="transmembrane region" description="Helical" evidence="28">
    <location>
        <begin position="1559"/>
        <end position="1582"/>
    </location>
</feature>
<dbReference type="Pfam" id="PF04193">
    <property type="entry name" value="PQ-loop"/>
    <property type="match status" value="1"/>
</dbReference>
<evidence type="ECO:0000313" key="32">
    <source>
        <dbReference type="Proteomes" id="UP001211065"/>
    </source>
</evidence>
<dbReference type="InterPro" id="IPR046348">
    <property type="entry name" value="SIS_dom_sf"/>
</dbReference>
<feature type="binding site" evidence="26">
    <location>
        <position position="32"/>
    </location>
    <ligand>
        <name>Mg(2+)</name>
        <dbReference type="ChEBI" id="CHEBI:18420"/>
    </ligand>
</feature>
<dbReference type="Gene3D" id="3.40.50.10490">
    <property type="entry name" value="Glucose-6-phosphate isomerase like protein, domain 1"/>
    <property type="match status" value="3"/>
</dbReference>